<dbReference type="InterPro" id="IPR009075">
    <property type="entry name" value="AcylCo_DH/oxidase_C"/>
</dbReference>
<sequence>MSATLALARPPASGPVPQHVLDDISRRFAETAEAYDRSAEFPRANFDLLAEKGLIGLTVSPDYGGRGAGFAETLRVLGAVAKGEPSTALILSMTYGYHATPTRAQSWPRPLYEQLAREAVAGGGLIGGLRVEPELGTPVRGGLPKTVARRTADGWAISGSKIYSTGSTGLAWYAVWARTDEESPRVGNFLVRADSPGITIRPAWDHLGMRATVSHEVAFEDTPIPLAHAVDVRAPADWAARPEDRAQGLWNALAISTIYDGVARAARDWLRDYLKARVPTNLGASLATLPRVQEKFGELEALLHANRVLIEATAGRADAGDVPTAVEANNVKYLATGNAIRAVEIGLELTGNPGLSRKNPLERHYRDVLCSRIHSPQNDTILVAAGRAGLGI</sequence>
<dbReference type="Gene3D" id="1.10.540.10">
    <property type="entry name" value="Acyl-CoA dehydrogenase/oxidase, N-terminal domain"/>
    <property type="match status" value="1"/>
</dbReference>
<keyword evidence="5" id="KW-0560">Oxidoreductase</keyword>
<keyword evidence="4 5" id="KW-0274">FAD</keyword>
<dbReference type="AlphaFoldDB" id="A0A2T5FTM9"/>
<keyword evidence="3 5" id="KW-0285">Flavoprotein</keyword>
<organism evidence="9 10">
    <name type="scientific">Sphingomonas oleivorans</name>
    <dbReference type="NCBI Taxonomy" id="1735121"/>
    <lineage>
        <taxon>Bacteria</taxon>
        <taxon>Pseudomonadati</taxon>
        <taxon>Pseudomonadota</taxon>
        <taxon>Alphaproteobacteria</taxon>
        <taxon>Sphingomonadales</taxon>
        <taxon>Sphingomonadaceae</taxon>
        <taxon>Sphingomonas</taxon>
    </lineage>
</organism>
<protein>
    <submittedName>
        <fullName evidence="9">Acyl-CoA dehydrogenase</fullName>
    </submittedName>
</protein>
<gene>
    <name evidence="9" type="ORF">CLG96_17935</name>
</gene>
<dbReference type="Gene3D" id="1.20.140.10">
    <property type="entry name" value="Butyryl-CoA Dehydrogenase, subunit A, domain 3"/>
    <property type="match status" value="1"/>
</dbReference>
<dbReference type="RefSeq" id="WP_107970152.1">
    <property type="nucleotide sequence ID" value="NZ_NWBU01000018.1"/>
</dbReference>
<dbReference type="OrthoDB" id="7316074at2"/>
<comment type="similarity">
    <text evidence="2 5">Belongs to the acyl-CoA dehydrogenase family.</text>
</comment>
<dbReference type="Pfam" id="PF02770">
    <property type="entry name" value="Acyl-CoA_dh_M"/>
    <property type="match status" value="1"/>
</dbReference>
<dbReference type="EMBL" id="NWBU01000018">
    <property type="protein sequence ID" value="PTQ07422.1"/>
    <property type="molecule type" value="Genomic_DNA"/>
</dbReference>
<evidence type="ECO:0000313" key="9">
    <source>
        <dbReference type="EMBL" id="PTQ07422.1"/>
    </source>
</evidence>
<dbReference type="SUPFAM" id="SSF47203">
    <property type="entry name" value="Acyl-CoA dehydrogenase C-terminal domain-like"/>
    <property type="match status" value="1"/>
</dbReference>
<comment type="cofactor">
    <cofactor evidence="1 5">
        <name>FAD</name>
        <dbReference type="ChEBI" id="CHEBI:57692"/>
    </cofactor>
</comment>
<dbReference type="InterPro" id="IPR013786">
    <property type="entry name" value="AcylCoA_DH/ox_N"/>
</dbReference>
<dbReference type="GO" id="GO:0016627">
    <property type="term" value="F:oxidoreductase activity, acting on the CH-CH group of donors"/>
    <property type="evidence" value="ECO:0007669"/>
    <property type="project" value="InterPro"/>
</dbReference>
<evidence type="ECO:0000256" key="1">
    <source>
        <dbReference type="ARBA" id="ARBA00001974"/>
    </source>
</evidence>
<dbReference type="SUPFAM" id="SSF56645">
    <property type="entry name" value="Acyl-CoA dehydrogenase NM domain-like"/>
    <property type="match status" value="1"/>
</dbReference>
<dbReference type="Proteomes" id="UP000244162">
    <property type="component" value="Unassembled WGS sequence"/>
</dbReference>
<evidence type="ECO:0000313" key="10">
    <source>
        <dbReference type="Proteomes" id="UP000244162"/>
    </source>
</evidence>
<comment type="caution">
    <text evidence="9">The sequence shown here is derived from an EMBL/GenBank/DDBJ whole genome shotgun (WGS) entry which is preliminary data.</text>
</comment>
<evidence type="ECO:0000259" key="7">
    <source>
        <dbReference type="Pfam" id="PF02770"/>
    </source>
</evidence>
<feature type="domain" description="Acyl-CoA oxidase/dehydrogenase middle" evidence="7">
    <location>
        <begin position="132"/>
        <end position="221"/>
    </location>
</feature>
<dbReference type="InterPro" id="IPR052547">
    <property type="entry name" value="Mito_Isobutyryl-CoADH"/>
</dbReference>
<evidence type="ECO:0000259" key="8">
    <source>
        <dbReference type="Pfam" id="PF02771"/>
    </source>
</evidence>
<dbReference type="InterPro" id="IPR046373">
    <property type="entry name" value="Acyl-CoA_Oxase/DH_mid-dom_sf"/>
</dbReference>
<feature type="domain" description="Acyl-CoA dehydrogenase/oxidase N-terminal" evidence="8">
    <location>
        <begin position="26"/>
        <end position="96"/>
    </location>
</feature>
<accession>A0A2T5FTM9</accession>
<dbReference type="InterPro" id="IPR009100">
    <property type="entry name" value="AcylCoA_DH/oxidase_NM_dom_sf"/>
</dbReference>
<feature type="domain" description="Acyl-CoA dehydrogenase/oxidase C-terminal" evidence="6">
    <location>
        <begin position="259"/>
        <end position="373"/>
    </location>
</feature>
<dbReference type="InterPro" id="IPR036250">
    <property type="entry name" value="AcylCo_DH-like_C"/>
</dbReference>
<dbReference type="Pfam" id="PF00441">
    <property type="entry name" value="Acyl-CoA_dh_1"/>
    <property type="match status" value="1"/>
</dbReference>
<name>A0A2T5FTM9_9SPHN</name>
<evidence type="ECO:0000256" key="2">
    <source>
        <dbReference type="ARBA" id="ARBA00009347"/>
    </source>
</evidence>
<reference evidence="9 10" key="1">
    <citation type="submission" date="2017-09" db="EMBL/GenBank/DDBJ databases">
        <title>Sphingomonas panjinensis sp.nov., isolated from oil-contaminated soil.</title>
        <authorList>
            <person name="Wang L."/>
            <person name="Chen L."/>
        </authorList>
    </citation>
    <scope>NUCLEOTIDE SEQUENCE [LARGE SCALE GENOMIC DNA]</scope>
    <source>
        <strain evidence="9 10">FW-11</strain>
    </source>
</reference>
<dbReference type="InterPro" id="IPR006091">
    <property type="entry name" value="Acyl-CoA_Oxase/DH_mid-dom"/>
</dbReference>
<dbReference type="Pfam" id="PF02771">
    <property type="entry name" value="Acyl-CoA_dh_N"/>
    <property type="match status" value="1"/>
</dbReference>
<dbReference type="PIRSF" id="PIRSF016578">
    <property type="entry name" value="HsaA"/>
    <property type="match status" value="1"/>
</dbReference>
<evidence type="ECO:0000256" key="3">
    <source>
        <dbReference type="ARBA" id="ARBA00022630"/>
    </source>
</evidence>
<dbReference type="GO" id="GO:0050660">
    <property type="term" value="F:flavin adenine dinucleotide binding"/>
    <property type="evidence" value="ECO:0007669"/>
    <property type="project" value="InterPro"/>
</dbReference>
<dbReference type="InterPro" id="IPR037069">
    <property type="entry name" value="AcylCoA_DH/ox_N_sf"/>
</dbReference>
<evidence type="ECO:0000259" key="6">
    <source>
        <dbReference type="Pfam" id="PF00441"/>
    </source>
</evidence>
<dbReference type="Gene3D" id="2.40.110.10">
    <property type="entry name" value="Butyryl-CoA Dehydrogenase, subunit A, domain 2"/>
    <property type="match status" value="1"/>
</dbReference>
<evidence type="ECO:0000256" key="4">
    <source>
        <dbReference type="ARBA" id="ARBA00022827"/>
    </source>
</evidence>
<proteinExistence type="inferred from homology"/>
<dbReference type="CDD" id="cd00567">
    <property type="entry name" value="ACAD"/>
    <property type="match status" value="1"/>
</dbReference>
<dbReference type="PANTHER" id="PTHR43831:SF1">
    <property type="entry name" value="ISOBUTYRYL-COA DEHYDROGENASE, MITOCHONDRIAL"/>
    <property type="match status" value="1"/>
</dbReference>
<evidence type="ECO:0000256" key="5">
    <source>
        <dbReference type="RuleBase" id="RU362125"/>
    </source>
</evidence>
<keyword evidence="10" id="KW-1185">Reference proteome</keyword>
<dbReference type="PANTHER" id="PTHR43831">
    <property type="entry name" value="ISOBUTYRYL-COA DEHYDROGENASE"/>
    <property type="match status" value="1"/>
</dbReference>